<gene>
    <name evidence="1" type="ORF">DW243_17540</name>
</gene>
<dbReference type="GO" id="GO:0016740">
    <property type="term" value="F:transferase activity"/>
    <property type="evidence" value="ECO:0007669"/>
    <property type="project" value="UniProtKB-KW"/>
</dbReference>
<sequence length="373" mass="43133">MNKVYYVCFYAQEDTANKIVSYPSVWSKIDYVADSIKQADCEVEIVSVARSVKGIFKGFTKRIDKLESIKYFTSRCYKSKLMNQVATLFHWAKILFYLLCKVKKNETVLIYHSIYNLKWLKVYHKLFRKKYNLEIEDVFSALNDRAKKFFDQEWKCFSGADTVLCVNDLIAEKLNNGAKIISYGSYYLPQYKKDKYDHIRLVYAGVIEQERNAAFLAARAMQFLPANYELNILGFGNQKDIQDLNDLISDLRDKGVNISYLGRMSGAEYYSFLQSCDIGLSTHMYDESNMSSADNTFPSKVLVYMSNGLAVVAQRLECLTKSQVNDAICYYDSSEPRLVAEAIKNVNLECAPRMMIQELDCKFKENIKEWLGE</sequence>
<proteinExistence type="predicted"/>
<name>A0A414UR56_MEDGN</name>
<dbReference type="EMBL" id="QRIS01000055">
    <property type="protein sequence ID" value="RHG78564.1"/>
    <property type="molecule type" value="Genomic_DNA"/>
</dbReference>
<reference evidence="1 2" key="1">
    <citation type="submission" date="2018-08" db="EMBL/GenBank/DDBJ databases">
        <title>A genome reference for cultivated species of the human gut microbiota.</title>
        <authorList>
            <person name="Zou Y."/>
            <person name="Xue W."/>
            <person name="Luo G."/>
        </authorList>
    </citation>
    <scope>NUCLEOTIDE SEQUENCE [LARGE SCALE GENOMIC DNA]</scope>
    <source>
        <strain evidence="1 2">AM21-18</strain>
    </source>
</reference>
<accession>A0A414UR56</accession>
<organism evidence="1 2">
    <name type="scientific">Mediterraneibacter gnavus</name>
    <name type="common">Ruminococcus gnavus</name>
    <dbReference type="NCBI Taxonomy" id="33038"/>
    <lineage>
        <taxon>Bacteria</taxon>
        <taxon>Bacillati</taxon>
        <taxon>Bacillota</taxon>
        <taxon>Clostridia</taxon>
        <taxon>Lachnospirales</taxon>
        <taxon>Lachnospiraceae</taxon>
        <taxon>Mediterraneibacter</taxon>
    </lineage>
</organism>
<evidence type="ECO:0000313" key="1">
    <source>
        <dbReference type="EMBL" id="RHG78564.1"/>
    </source>
</evidence>
<dbReference type="SUPFAM" id="SSF53756">
    <property type="entry name" value="UDP-Glycosyltransferase/glycogen phosphorylase"/>
    <property type="match status" value="1"/>
</dbReference>
<evidence type="ECO:0000313" key="2">
    <source>
        <dbReference type="Proteomes" id="UP000283981"/>
    </source>
</evidence>
<protein>
    <submittedName>
        <fullName evidence="1">Glycosyltransferase</fullName>
    </submittedName>
</protein>
<dbReference type="Gene3D" id="3.40.50.2000">
    <property type="entry name" value="Glycogen Phosphorylase B"/>
    <property type="match status" value="1"/>
</dbReference>
<dbReference type="Proteomes" id="UP000283981">
    <property type="component" value="Unassembled WGS sequence"/>
</dbReference>
<dbReference type="AlphaFoldDB" id="A0A414UR56"/>
<keyword evidence="1" id="KW-0808">Transferase</keyword>
<dbReference type="RefSeq" id="WP_118208165.1">
    <property type="nucleotide sequence ID" value="NZ_QRIP01000061.1"/>
</dbReference>
<comment type="caution">
    <text evidence="1">The sequence shown here is derived from an EMBL/GenBank/DDBJ whole genome shotgun (WGS) entry which is preliminary data.</text>
</comment>